<dbReference type="InterPro" id="IPR009061">
    <property type="entry name" value="DNA-bd_dom_put_sf"/>
</dbReference>
<comment type="caution">
    <text evidence="5">The sequence shown here is derived from an EMBL/GenBank/DDBJ whole genome shotgun (WGS) entry which is preliminary data.</text>
</comment>
<sequence length="143" mass="16253">MAIYGIGQLAKLTGCKITTIRYYEEASIIPVAQRSEGNQRRYNDEHLQCLRFVRHCRSLGFNLEEVRQLIHLQDCNKHSPDEAHVIAKKHLQDVLQKINQLQLLANELQEVVKCCSEGEAQGCQTLSILNSHVDLNDSVTVVK</sequence>
<dbReference type="CDD" id="cd04785">
    <property type="entry name" value="HTH_CadR-PbrR-like"/>
    <property type="match status" value="1"/>
</dbReference>
<evidence type="ECO:0000313" key="6">
    <source>
        <dbReference type="Proteomes" id="UP001157353"/>
    </source>
</evidence>
<reference evidence="6" key="1">
    <citation type="journal article" date="2019" name="Int. J. Syst. Evol. Microbiol.">
        <title>The Global Catalogue of Microorganisms (GCM) 10K type strain sequencing project: providing services to taxonomists for standard genome sequencing and annotation.</title>
        <authorList>
            <consortium name="The Broad Institute Genomics Platform"/>
            <consortium name="The Broad Institute Genome Sequencing Center for Infectious Disease"/>
            <person name="Wu L."/>
            <person name="Ma J."/>
        </authorList>
    </citation>
    <scope>NUCLEOTIDE SEQUENCE [LARGE SCALE GENOMIC DNA]</scope>
    <source>
        <strain evidence="6">NBRC 103166</strain>
    </source>
</reference>
<name>A0ABQ6DXI3_9GAMM</name>
<keyword evidence="3" id="KW-0804">Transcription</keyword>
<keyword evidence="6" id="KW-1185">Reference proteome</keyword>
<keyword evidence="2" id="KW-0238">DNA-binding</keyword>
<dbReference type="PANTHER" id="PTHR30204">
    <property type="entry name" value="REDOX-CYCLING DRUG-SENSING TRANSCRIPTIONAL ACTIVATOR SOXR"/>
    <property type="match status" value="1"/>
</dbReference>
<dbReference type="Gene3D" id="1.10.1660.10">
    <property type="match status" value="1"/>
</dbReference>
<dbReference type="Pfam" id="PF13411">
    <property type="entry name" value="MerR_1"/>
    <property type="match status" value="1"/>
</dbReference>
<evidence type="ECO:0000256" key="1">
    <source>
        <dbReference type="ARBA" id="ARBA00023015"/>
    </source>
</evidence>
<dbReference type="RefSeq" id="WP_284203479.1">
    <property type="nucleotide sequence ID" value="NZ_BSPQ01000002.1"/>
</dbReference>
<evidence type="ECO:0000256" key="3">
    <source>
        <dbReference type="ARBA" id="ARBA00023163"/>
    </source>
</evidence>
<keyword evidence="1" id="KW-0805">Transcription regulation</keyword>
<evidence type="ECO:0000259" key="4">
    <source>
        <dbReference type="PROSITE" id="PS50937"/>
    </source>
</evidence>
<organism evidence="5 6">
    <name type="scientific">Psychromonas marina</name>
    <dbReference type="NCBI Taxonomy" id="88364"/>
    <lineage>
        <taxon>Bacteria</taxon>
        <taxon>Pseudomonadati</taxon>
        <taxon>Pseudomonadota</taxon>
        <taxon>Gammaproteobacteria</taxon>
        <taxon>Alteromonadales</taxon>
        <taxon>Psychromonadaceae</taxon>
        <taxon>Psychromonas</taxon>
    </lineage>
</organism>
<evidence type="ECO:0000313" key="5">
    <source>
        <dbReference type="EMBL" id="GLS89861.1"/>
    </source>
</evidence>
<accession>A0ABQ6DXI3</accession>
<dbReference type="InterPro" id="IPR000551">
    <property type="entry name" value="MerR-type_HTH_dom"/>
</dbReference>
<proteinExistence type="predicted"/>
<protein>
    <submittedName>
        <fullName evidence="5">MerR family transcriptional regulator</fullName>
    </submittedName>
</protein>
<dbReference type="SMART" id="SM00422">
    <property type="entry name" value="HTH_MERR"/>
    <property type="match status" value="1"/>
</dbReference>
<evidence type="ECO:0000256" key="2">
    <source>
        <dbReference type="ARBA" id="ARBA00023125"/>
    </source>
</evidence>
<dbReference type="InterPro" id="IPR047057">
    <property type="entry name" value="MerR_fam"/>
</dbReference>
<gene>
    <name evidence="5" type="ORF">GCM10007916_09280</name>
</gene>
<dbReference type="PANTHER" id="PTHR30204:SF94">
    <property type="entry name" value="HEAVY METAL-DEPENDENT TRANSCRIPTIONAL REGULATOR HI_0293-RELATED"/>
    <property type="match status" value="1"/>
</dbReference>
<dbReference type="Proteomes" id="UP001157353">
    <property type="component" value="Unassembled WGS sequence"/>
</dbReference>
<feature type="domain" description="HTH merR-type" evidence="4">
    <location>
        <begin position="1"/>
        <end position="72"/>
    </location>
</feature>
<dbReference type="PROSITE" id="PS50937">
    <property type="entry name" value="HTH_MERR_2"/>
    <property type="match status" value="1"/>
</dbReference>
<dbReference type="SUPFAM" id="SSF46955">
    <property type="entry name" value="Putative DNA-binding domain"/>
    <property type="match status" value="1"/>
</dbReference>
<dbReference type="PRINTS" id="PR00040">
    <property type="entry name" value="HTHMERR"/>
</dbReference>
<dbReference type="EMBL" id="BSPQ01000002">
    <property type="protein sequence ID" value="GLS89861.1"/>
    <property type="molecule type" value="Genomic_DNA"/>
</dbReference>